<dbReference type="AlphaFoldDB" id="A0A060RGM8"/>
<evidence type="ECO:0000313" key="5">
    <source>
        <dbReference type="Proteomes" id="UP000027584"/>
    </source>
</evidence>
<sequence>MEIIRTNVLTAEELLAVNELIKVVQAFDQTHRTPYLSNQLNFDADMPAFFLGYDEGKLVALLTVYADCQEAELAILVHPNHRRKGYAKALWREFDEIRRDYQLRPIIMTEKCFLDKNPDLIRHLGMVLEPDFEYWLTREREPYPLEERTDLTVLEASTAHIEAIADFQMKAFKESKEQALHYAKGALEDENGKLYIVMRGDTVLSSCTVDFSTDYNYFYGFAVVEDCRSQGIGTYFMKRLVNQLIAENEKAFQIAVESANIAAKNLYEKLGFKEQTQVFYAKKLTDFAR</sequence>
<dbReference type="Pfam" id="PF00583">
    <property type="entry name" value="Acetyltransf_1"/>
    <property type="match status" value="2"/>
</dbReference>
<name>A0A060RGM8_9STRE</name>
<evidence type="ECO:0000313" key="4">
    <source>
        <dbReference type="EMBL" id="CDO17480.1"/>
    </source>
</evidence>
<keyword evidence="2" id="KW-0012">Acyltransferase</keyword>
<dbReference type="SUPFAM" id="SSF55729">
    <property type="entry name" value="Acyl-CoA N-acyltransferases (Nat)"/>
    <property type="match status" value="1"/>
</dbReference>
<dbReference type="Gene3D" id="3.40.630.30">
    <property type="match status" value="2"/>
</dbReference>
<dbReference type="PANTHER" id="PTHR43420:SF44">
    <property type="entry name" value="ACETYLTRANSFERASE YPEA"/>
    <property type="match status" value="1"/>
</dbReference>
<proteinExistence type="predicted"/>
<feature type="domain" description="N-acetyltransferase" evidence="3">
    <location>
        <begin position="4"/>
        <end position="150"/>
    </location>
</feature>
<reference evidence="4 5" key="2">
    <citation type="submission" date="2014-05" db="EMBL/GenBank/DDBJ databases">
        <title>Genome sequence of Streptococcus gallolyticus.</title>
        <authorList>
            <person name="Del Campo R."/>
        </authorList>
    </citation>
    <scope>NUCLEOTIDE SEQUENCE [LARGE SCALE GENOMIC DNA]</scope>
    <source>
        <strain evidence="4 5">LMG17956</strain>
    </source>
</reference>
<evidence type="ECO:0000256" key="2">
    <source>
        <dbReference type="ARBA" id="ARBA00023315"/>
    </source>
</evidence>
<dbReference type="InterPro" id="IPR016181">
    <property type="entry name" value="Acyl_CoA_acyltransferase"/>
</dbReference>
<feature type="domain" description="N-acetyltransferase" evidence="3">
    <location>
        <begin position="151"/>
        <end position="289"/>
    </location>
</feature>
<comment type="caution">
    <text evidence="4">The sequence shown here is derived from an EMBL/GenBank/DDBJ whole genome shotgun (WGS) entry which is preliminary data.</text>
</comment>
<dbReference type="InterPro" id="IPR000182">
    <property type="entry name" value="GNAT_dom"/>
</dbReference>
<keyword evidence="1 4" id="KW-0808">Transferase</keyword>
<dbReference type="Proteomes" id="UP000027584">
    <property type="component" value="Unassembled WGS sequence"/>
</dbReference>
<reference evidence="4 5" key="1">
    <citation type="submission" date="2014-02" db="EMBL/GenBank/DDBJ databases">
        <authorList>
            <person name="Manrique M."/>
        </authorList>
    </citation>
    <scope>NUCLEOTIDE SEQUENCE [LARGE SCALE GENOMIC DNA]</scope>
    <source>
        <strain evidence="4 5">LMG17956</strain>
    </source>
</reference>
<organism evidence="4 5">
    <name type="scientific">Streptococcus gallolyticus</name>
    <dbReference type="NCBI Taxonomy" id="315405"/>
    <lineage>
        <taxon>Bacteria</taxon>
        <taxon>Bacillati</taxon>
        <taxon>Bacillota</taxon>
        <taxon>Bacilli</taxon>
        <taxon>Lactobacillales</taxon>
        <taxon>Streptococcaceae</taxon>
        <taxon>Streptococcus</taxon>
    </lineage>
</organism>
<accession>A0A060RGM8</accession>
<protein>
    <submittedName>
        <fullName evidence="4">Putative acetyltransferase, GNAT family</fullName>
    </submittedName>
</protein>
<evidence type="ECO:0000259" key="3">
    <source>
        <dbReference type="PROSITE" id="PS51186"/>
    </source>
</evidence>
<dbReference type="PROSITE" id="PS51186">
    <property type="entry name" value="GNAT"/>
    <property type="match status" value="2"/>
</dbReference>
<dbReference type="EMBL" id="CCBC010000130">
    <property type="protein sequence ID" value="CDO17480.1"/>
    <property type="molecule type" value="Genomic_DNA"/>
</dbReference>
<dbReference type="GO" id="GO:0016747">
    <property type="term" value="F:acyltransferase activity, transferring groups other than amino-acyl groups"/>
    <property type="evidence" value="ECO:0007669"/>
    <property type="project" value="InterPro"/>
</dbReference>
<dbReference type="CDD" id="cd04301">
    <property type="entry name" value="NAT_SF"/>
    <property type="match status" value="2"/>
</dbReference>
<dbReference type="PANTHER" id="PTHR43420">
    <property type="entry name" value="ACETYLTRANSFERASE"/>
    <property type="match status" value="1"/>
</dbReference>
<evidence type="ECO:0000256" key="1">
    <source>
        <dbReference type="ARBA" id="ARBA00022679"/>
    </source>
</evidence>
<gene>
    <name evidence="4" type="ORF">BN963_SGAL_00673</name>
</gene>
<dbReference type="InterPro" id="IPR050680">
    <property type="entry name" value="YpeA/RimI_acetyltransf"/>
</dbReference>